<dbReference type="InterPro" id="IPR036390">
    <property type="entry name" value="WH_DNA-bd_sf"/>
</dbReference>
<protein>
    <recommendedName>
        <fullName evidence="3">MarR family transcriptional regulator</fullName>
    </recommendedName>
</protein>
<proteinExistence type="predicted"/>
<evidence type="ECO:0000313" key="2">
    <source>
        <dbReference type="Proteomes" id="UP000192940"/>
    </source>
</evidence>
<organism evidence="1 2">
    <name type="scientific">Paenibacillus uliginis N3/975</name>
    <dbReference type="NCBI Taxonomy" id="1313296"/>
    <lineage>
        <taxon>Bacteria</taxon>
        <taxon>Bacillati</taxon>
        <taxon>Bacillota</taxon>
        <taxon>Bacilli</taxon>
        <taxon>Bacillales</taxon>
        <taxon>Paenibacillaceae</taxon>
        <taxon>Paenibacillus</taxon>
    </lineage>
</organism>
<name>A0A1X7HMV2_9BACL</name>
<dbReference type="RefSeq" id="WP_208915241.1">
    <property type="nucleotide sequence ID" value="NZ_LT840184.1"/>
</dbReference>
<dbReference type="InterPro" id="IPR036388">
    <property type="entry name" value="WH-like_DNA-bd_sf"/>
</dbReference>
<dbReference type="Proteomes" id="UP000192940">
    <property type="component" value="Chromosome I"/>
</dbReference>
<dbReference type="EMBL" id="LT840184">
    <property type="protein sequence ID" value="SMF89027.1"/>
    <property type="molecule type" value="Genomic_DNA"/>
</dbReference>
<evidence type="ECO:0000313" key="1">
    <source>
        <dbReference type="EMBL" id="SMF89027.1"/>
    </source>
</evidence>
<dbReference type="STRING" id="1313296.SAMN05661091_4492"/>
<dbReference type="Gene3D" id="1.10.10.10">
    <property type="entry name" value="Winged helix-like DNA-binding domain superfamily/Winged helix DNA-binding domain"/>
    <property type="match status" value="1"/>
</dbReference>
<dbReference type="AlphaFoldDB" id="A0A1X7HMV2"/>
<keyword evidence="2" id="KW-1185">Reference proteome</keyword>
<reference evidence="1 2" key="1">
    <citation type="submission" date="2017-04" db="EMBL/GenBank/DDBJ databases">
        <authorList>
            <person name="Afonso C.L."/>
            <person name="Miller P.J."/>
            <person name="Scott M.A."/>
            <person name="Spackman E."/>
            <person name="Goraichik I."/>
            <person name="Dimitrov K.M."/>
            <person name="Suarez D.L."/>
            <person name="Swayne D.E."/>
        </authorList>
    </citation>
    <scope>NUCLEOTIDE SEQUENCE [LARGE SCALE GENOMIC DNA]</scope>
    <source>
        <strain evidence="1 2">N3/975</strain>
    </source>
</reference>
<gene>
    <name evidence="1" type="ORF">SAMN05661091_4492</name>
</gene>
<sequence>MLPDLERKLLRILVNYPAHRRIMPTMKLIEQMTGRSVQDITQGLKTLEGKGYLLWQDENTTQSIVVMKDSEDVPQLPRDKGSNIDYWTFY</sequence>
<evidence type="ECO:0008006" key="3">
    <source>
        <dbReference type="Google" id="ProtNLM"/>
    </source>
</evidence>
<dbReference type="SUPFAM" id="SSF46785">
    <property type="entry name" value="Winged helix' DNA-binding domain"/>
    <property type="match status" value="1"/>
</dbReference>
<accession>A0A1X7HMV2</accession>